<dbReference type="Proteomes" id="UP000558997">
    <property type="component" value="Unassembled WGS sequence"/>
</dbReference>
<dbReference type="SUPFAM" id="SSF53720">
    <property type="entry name" value="ALDH-like"/>
    <property type="match status" value="1"/>
</dbReference>
<dbReference type="PANTHER" id="PTHR43353">
    <property type="entry name" value="SUCCINATE-SEMIALDEHYDE DEHYDROGENASE, MITOCHONDRIAL"/>
    <property type="match status" value="1"/>
</dbReference>
<evidence type="ECO:0000313" key="5">
    <source>
        <dbReference type="Proteomes" id="UP000558997"/>
    </source>
</evidence>
<dbReference type="Gene3D" id="3.40.309.10">
    <property type="entry name" value="Aldehyde Dehydrogenase, Chain A, domain 2"/>
    <property type="match status" value="1"/>
</dbReference>
<organism evidence="4 5">
    <name type="scientific">Kribbella solani</name>
    <dbReference type="NCBI Taxonomy" id="236067"/>
    <lineage>
        <taxon>Bacteria</taxon>
        <taxon>Bacillati</taxon>
        <taxon>Actinomycetota</taxon>
        <taxon>Actinomycetes</taxon>
        <taxon>Propionibacteriales</taxon>
        <taxon>Kribbellaceae</taxon>
        <taxon>Kribbella</taxon>
    </lineage>
</organism>
<accession>A0A841DUX7</accession>
<proteinExistence type="predicted"/>
<protein>
    <submittedName>
        <fullName evidence="4">NADP-dependent aldehyde dehydrogenase</fullName>
        <ecNumber evidence="4">1.2.1.4</ecNumber>
    </submittedName>
</protein>
<keyword evidence="5" id="KW-1185">Reference proteome</keyword>
<dbReference type="CDD" id="cd07129">
    <property type="entry name" value="ALDH_KGSADH"/>
    <property type="match status" value="1"/>
</dbReference>
<name>A0A841DUX7_9ACTN</name>
<comment type="caution">
    <text evidence="4">The sequence shown here is derived from an EMBL/GenBank/DDBJ whole genome shotgun (WGS) entry which is preliminary data.</text>
</comment>
<dbReference type="InterPro" id="IPR016161">
    <property type="entry name" value="Ald_DH/histidinol_DH"/>
</dbReference>
<evidence type="ECO:0000256" key="1">
    <source>
        <dbReference type="ARBA" id="ARBA00023002"/>
    </source>
</evidence>
<feature type="region of interest" description="Disordered" evidence="2">
    <location>
        <begin position="1"/>
        <end position="27"/>
    </location>
</feature>
<evidence type="ECO:0000256" key="2">
    <source>
        <dbReference type="SAM" id="MobiDB-lite"/>
    </source>
</evidence>
<dbReference type="InterPro" id="IPR016163">
    <property type="entry name" value="Ald_DH_C"/>
</dbReference>
<dbReference type="InterPro" id="IPR016162">
    <property type="entry name" value="Ald_DH_N"/>
</dbReference>
<keyword evidence="1 4" id="KW-0560">Oxidoreductase</keyword>
<dbReference type="PANTHER" id="PTHR43353:SF3">
    <property type="entry name" value="ALDEHYDE DEHYDROGENASE-RELATED"/>
    <property type="match status" value="1"/>
</dbReference>
<sequence>MTPAPGIEPNSTTGPTPGAKHPSADTTPAQLEQALAAAAAAAPAPAFGSSEPSVRAGWIRAVADALDAAKDELVPIAMRESALPEARLTGEVARSTGQLRMFADALEEGALLEVTIDTADAQAKPVPRPDLRRVLVPLGPVLVFAASNFPFAFSVCGGDTASALAAGCPVIVKAHPGHPELSVRTAAVMIDALKQAGAPDGTFGLISGFDVGVTALKDPRITAAGFTGSVPAGKALHEIAVTRPEPIPFYGELGSLNPVFVTQAAIDARGKDIATGYVGSFTLGVGQFCTKPGLLFVPSGHGLQDQLVEAVGGVAQAPMLNDRIKSGFTSGLDRLRKVDGVRVWSTAGDGASLLQTTVPELLARRDEILEECFGPVSIVVEYNDRDELVQAVEAFDGNLTATLHAEDADADLARELLPLLTARAGRVLWNGWPTGVAVSWAQHHGGPFPSTVGSIHTSVGVTAARRFQRPVAYQDTPDAVLPDVLKDSNPAGITRRVNGTVTTAEVTR</sequence>
<feature type="domain" description="Aldehyde dehydrogenase" evidence="3">
    <location>
        <begin position="25"/>
        <end position="454"/>
    </location>
</feature>
<dbReference type="InterPro" id="IPR050740">
    <property type="entry name" value="Aldehyde_DH_Superfamily"/>
</dbReference>
<dbReference type="Pfam" id="PF00171">
    <property type="entry name" value="Aldedh"/>
    <property type="match status" value="1"/>
</dbReference>
<evidence type="ECO:0000259" key="3">
    <source>
        <dbReference type="Pfam" id="PF00171"/>
    </source>
</evidence>
<dbReference type="InterPro" id="IPR044151">
    <property type="entry name" value="ALDH_KGSADH"/>
</dbReference>
<dbReference type="InterPro" id="IPR015590">
    <property type="entry name" value="Aldehyde_DH_dom"/>
</dbReference>
<reference evidence="4 5" key="1">
    <citation type="submission" date="2020-08" db="EMBL/GenBank/DDBJ databases">
        <title>Sequencing the genomes of 1000 actinobacteria strains.</title>
        <authorList>
            <person name="Klenk H.-P."/>
        </authorList>
    </citation>
    <scope>NUCLEOTIDE SEQUENCE [LARGE SCALE GENOMIC DNA]</scope>
    <source>
        <strain evidence="4 5">DSM 17294</strain>
    </source>
</reference>
<evidence type="ECO:0000313" key="4">
    <source>
        <dbReference type="EMBL" id="MBB5982403.1"/>
    </source>
</evidence>
<dbReference type="EC" id="1.2.1.4" evidence="4"/>
<dbReference type="RefSeq" id="WP_184839590.1">
    <property type="nucleotide sequence ID" value="NZ_BAAAVN010000008.1"/>
</dbReference>
<dbReference type="GO" id="GO:0033721">
    <property type="term" value="F:aldehyde dehydrogenase (NADP+) activity"/>
    <property type="evidence" value="ECO:0007669"/>
    <property type="project" value="UniProtKB-EC"/>
</dbReference>
<dbReference type="Gene3D" id="3.40.605.10">
    <property type="entry name" value="Aldehyde Dehydrogenase, Chain A, domain 1"/>
    <property type="match status" value="1"/>
</dbReference>
<gene>
    <name evidence="4" type="ORF">HDA44_005744</name>
</gene>
<dbReference type="AlphaFoldDB" id="A0A841DUX7"/>
<dbReference type="EMBL" id="JACHNF010000001">
    <property type="protein sequence ID" value="MBB5982403.1"/>
    <property type="molecule type" value="Genomic_DNA"/>
</dbReference>